<keyword evidence="5 9" id="KW-0479">Metal-binding</keyword>
<comment type="cofactor">
    <cofactor evidence="1">
        <name>Mn(2+)</name>
        <dbReference type="ChEBI" id="CHEBI:29035"/>
    </cofactor>
</comment>
<dbReference type="AlphaFoldDB" id="A0A2I6S3U7"/>
<feature type="domain" description="Malic enzyme NAD-binding" evidence="11">
    <location>
        <begin position="163"/>
        <end position="400"/>
    </location>
</feature>
<dbReference type="SUPFAM" id="SSF53659">
    <property type="entry name" value="Isocitrate/Isopropylmalate dehydrogenase-like"/>
    <property type="match status" value="1"/>
</dbReference>
<dbReference type="InterPro" id="IPR045213">
    <property type="entry name" value="Malic_NAD-bd_bact_type"/>
</dbReference>
<dbReference type="PIRSF" id="PIRSF036684">
    <property type="entry name" value="ME_PTA"/>
    <property type="match status" value="1"/>
</dbReference>
<dbReference type="Gene3D" id="3.40.50.10750">
    <property type="entry name" value="Isocitrate/Isopropylmalate dehydrogenase-like"/>
    <property type="match status" value="1"/>
</dbReference>
<dbReference type="OrthoDB" id="9805787at2"/>
<evidence type="ECO:0000313" key="13">
    <source>
        <dbReference type="EMBL" id="AUN93915.1"/>
    </source>
</evidence>
<sequence>MDKLMRDAALEYHRHPRPGKIEVTPTKVLSNQRDLSLAYSPGVAVACTEIAEHPEEAANLTGRANLLAVITNGTAVLGLGNIGPLASKPVMEGKAVLFKKFAGIDVFDLEVDATDPERFIEVVAALEPTFGGINLEDIKAPECFHIERALRERMNIPVFHDDQHGTAIVVAAAITNGLHLVGKEFKDVKVVTSGAGAAALACLSLLEKLGVPVESIWVTDIEGVVYEGREVLMDPMKQRYAKKTDARRLAEVIEGCDVFMGLSAGGVLKPEMVAKMAPKPLILALANPEPEITPAEVKTVRDDAIMATGRSDFPNQVNNVLCFPFIFRGALDVGATAITDEMKLAAVYALAELARAEQSDIVASAYAEQSGGFGPEYIIPRPFDPRLLVKIAPAVAKAAMESGVATRPITDWDGYRGQLNNVVWHSGLLMKPVFAEARNAPQRIIFAEGESERVLRAAQTVIDEGLAWPILIGRPAVVMQRIERYGLRMRPDADFELVNQDSDPRFKELWMDYHRLMERRGVSVEYAKKEVRRRTTLIGALMLKLGYGDGLICGTYGMFPVHLDFIETVLGRREGVKHFYTLNVLALTGRTLFLADTYVNHDPSAEQIVEMTLLAATEVRRFGIEPKIALLSHSSFGSVESDSARKMRNALEMLHRDHPDLEVEGEMGGDLALDAHARLDVFPNARMRDEANLLIFPSRDAANIAYGLLKNAAGHGVTVGPILLGAAKPVHILTPESTVRRIVNMTALASVEAAKSGD</sequence>
<dbReference type="GO" id="GO:0046872">
    <property type="term" value="F:metal ion binding"/>
    <property type="evidence" value="ECO:0007669"/>
    <property type="project" value="UniProtKB-KW"/>
</dbReference>
<dbReference type="GO" id="GO:0016746">
    <property type="term" value="F:acyltransferase activity"/>
    <property type="evidence" value="ECO:0007669"/>
    <property type="project" value="InterPro"/>
</dbReference>
<dbReference type="PANTHER" id="PTHR43237">
    <property type="entry name" value="NADP-DEPENDENT MALIC ENZYME"/>
    <property type="match status" value="1"/>
</dbReference>
<evidence type="ECO:0000256" key="7">
    <source>
        <dbReference type="ARBA" id="ARBA00023268"/>
    </source>
</evidence>
<comment type="similarity">
    <text evidence="3">In the N-terminal section; belongs to the malic enzymes family.</text>
</comment>
<evidence type="ECO:0000313" key="14">
    <source>
        <dbReference type="Proteomes" id="UP000242205"/>
    </source>
</evidence>
<dbReference type="InterPro" id="IPR042113">
    <property type="entry name" value="P_AcTrfase_dom1"/>
</dbReference>
<keyword evidence="10" id="KW-0521">NADP</keyword>
<dbReference type="InterPro" id="IPR036291">
    <property type="entry name" value="NAD(P)-bd_dom_sf"/>
</dbReference>
<reference evidence="13 14" key="1">
    <citation type="submission" date="2018-01" db="EMBL/GenBank/DDBJ databases">
        <authorList>
            <person name="Fu G.-Y."/>
        </authorList>
    </citation>
    <scope>NUCLEOTIDE SEQUENCE [LARGE SCALE GENOMIC DNA]</scope>
    <source>
        <strain evidence="13 14">SY39</strain>
    </source>
</reference>
<keyword evidence="7" id="KW-0511">Multifunctional enzyme</keyword>
<feature type="binding site" evidence="10">
    <location>
        <position position="162"/>
    </location>
    <ligand>
        <name>a divalent metal cation</name>
        <dbReference type="ChEBI" id="CHEBI:60240"/>
    </ligand>
</feature>
<evidence type="ECO:0000256" key="5">
    <source>
        <dbReference type="ARBA" id="ARBA00022723"/>
    </source>
</evidence>
<dbReference type="RefSeq" id="WP_102245989.1">
    <property type="nucleotide sequence ID" value="NZ_CP025682.1"/>
</dbReference>
<evidence type="ECO:0000256" key="3">
    <source>
        <dbReference type="ARBA" id="ARBA00007686"/>
    </source>
</evidence>
<evidence type="ECO:0000256" key="6">
    <source>
        <dbReference type="ARBA" id="ARBA00023002"/>
    </source>
</evidence>
<accession>A0A2I6S3U7</accession>
<name>A0A2I6S3U7_9RHOO</name>
<gene>
    <name evidence="13" type="ORF">C0099_02515</name>
</gene>
<dbReference type="SMART" id="SM00919">
    <property type="entry name" value="Malic_M"/>
    <property type="match status" value="1"/>
</dbReference>
<comment type="cofactor">
    <cofactor evidence="2">
        <name>Mg(2+)</name>
        <dbReference type="ChEBI" id="CHEBI:18420"/>
    </cofactor>
</comment>
<dbReference type="Pfam" id="PF00390">
    <property type="entry name" value="malic"/>
    <property type="match status" value="1"/>
</dbReference>
<dbReference type="Pfam" id="PF01515">
    <property type="entry name" value="PTA_PTB"/>
    <property type="match status" value="1"/>
</dbReference>
<dbReference type="Gene3D" id="3.40.50.10950">
    <property type="match status" value="1"/>
</dbReference>
<dbReference type="GO" id="GO:0004473">
    <property type="term" value="F:malate dehydrogenase (decarboxylating) (NADP+) activity"/>
    <property type="evidence" value="ECO:0007669"/>
    <property type="project" value="UniProtKB-EC"/>
</dbReference>
<feature type="binding site" evidence="9">
    <location>
        <position position="136"/>
    </location>
    <ligand>
        <name>a divalent metal cation</name>
        <dbReference type="ChEBI" id="CHEBI:60240"/>
    </ligand>
</feature>
<feature type="binding site" evidence="9">
    <location>
        <position position="137"/>
    </location>
    <ligand>
        <name>a divalent metal cation</name>
        <dbReference type="ChEBI" id="CHEBI:60240"/>
    </ligand>
</feature>
<dbReference type="Pfam" id="PF03949">
    <property type="entry name" value="Malic_M"/>
    <property type="match status" value="1"/>
</dbReference>
<dbReference type="InterPro" id="IPR051674">
    <property type="entry name" value="Malate_Decarboxylase"/>
</dbReference>
<dbReference type="EC" id="1.1.1.40" evidence="13"/>
<evidence type="ECO:0000259" key="11">
    <source>
        <dbReference type="SMART" id="SM00919"/>
    </source>
</evidence>
<dbReference type="GO" id="GO:0006108">
    <property type="term" value="P:malate metabolic process"/>
    <property type="evidence" value="ECO:0007669"/>
    <property type="project" value="InterPro"/>
</dbReference>
<dbReference type="GO" id="GO:0051287">
    <property type="term" value="F:NAD binding"/>
    <property type="evidence" value="ECO:0007669"/>
    <property type="project" value="InterPro"/>
</dbReference>
<dbReference type="SMART" id="SM01274">
    <property type="entry name" value="malic"/>
    <property type="match status" value="1"/>
</dbReference>
<evidence type="ECO:0000256" key="10">
    <source>
        <dbReference type="PIRSR" id="PIRSR036684-3"/>
    </source>
</evidence>
<feature type="binding site" evidence="10">
    <location>
        <begin position="76"/>
        <end position="83"/>
    </location>
    <ligand>
        <name>NADP(+)</name>
        <dbReference type="ChEBI" id="CHEBI:58349"/>
    </ligand>
</feature>
<evidence type="ECO:0000256" key="2">
    <source>
        <dbReference type="ARBA" id="ARBA00001946"/>
    </source>
</evidence>
<dbReference type="InterPro" id="IPR012188">
    <property type="entry name" value="ME_PTA"/>
</dbReference>
<dbReference type="Proteomes" id="UP000242205">
    <property type="component" value="Chromosome"/>
</dbReference>
<dbReference type="SUPFAM" id="SSF51735">
    <property type="entry name" value="NAD(P)-binding Rossmann-fold domains"/>
    <property type="match status" value="1"/>
</dbReference>
<dbReference type="EMBL" id="CP025682">
    <property type="protein sequence ID" value="AUN93915.1"/>
    <property type="molecule type" value="Genomic_DNA"/>
</dbReference>
<dbReference type="InterPro" id="IPR012302">
    <property type="entry name" value="Malic_NAD-bd"/>
</dbReference>
<feature type="binding site" evidence="10">
    <location>
        <position position="287"/>
    </location>
    <ligand>
        <name>a divalent metal cation</name>
        <dbReference type="ChEBI" id="CHEBI:60240"/>
    </ligand>
</feature>
<dbReference type="SUPFAM" id="SSF53223">
    <property type="entry name" value="Aminoacid dehydrogenase-like, N-terminal domain"/>
    <property type="match status" value="1"/>
</dbReference>
<dbReference type="KEGG" id="atw:C0099_02515"/>
<comment type="similarity">
    <text evidence="4">In the C-terminal section; belongs to the phosphate acetyltransferase and butyryltransferase family.</text>
</comment>
<dbReference type="NCBIfam" id="NF009501">
    <property type="entry name" value="PRK12861.1"/>
    <property type="match status" value="1"/>
</dbReference>
<organism evidence="13 14">
    <name type="scientific">Pseudazoarcus pumilus</name>
    <dbReference type="NCBI Taxonomy" id="2067960"/>
    <lineage>
        <taxon>Bacteria</taxon>
        <taxon>Pseudomonadati</taxon>
        <taxon>Pseudomonadota</taxon>
        <taxon>Betaproteobacteria</taxon>
        <taxon>Rhodocyclales</taxon>
        <taxon>Zoogloeaceae</taxon>
        <taxon>Pseudazoarcus</taxon>
    </lineage>
</organism>
<dbReference type="FunFam" id="3.40.50.720:FF:000095">
    <property type="entry name" value="NADP-dependent malic enzyme"/>
    <property type="match status" value="1"/>
</dbReference>
<protein>
    <submittedName>
        <fullName evidence="13">NADP-dependent malic enzyme</fullName>
        <ecNumber evidence="13">1.1.1.40</ecNumber>
    </submittedName>
</protein>
<dbReference type="InterPro" id="IPR012301">
    <property type="entry name" value="Malic_N_dom"/>
</dbReference>
<keyword evidence="6 13" id="KW-0560">Oxidoreductase</keyword>
<dbReference type="Gene3D" id="3.40.50.10380">
    <property type="entry name" value="Malic enzyme, N-terminal domain"/>
    <property type="match status" value="1"/>
</dbReference>
<evidence type="ECO:0000256" key="8">
    <source>
        <dbReference type="PIRSR" id="PIRSR036684-1"/>
    </source>
</evidence>
<evidence type="ECO:0000256" key="9">
    <source>
        <dbReference type="PIRSR" id="PIRSR036684-2"/>
    </source>
</evidence>
<evidence type="ECO:0000256" key="1">
    <source>
        <dbReference type="ARBA" id="ARBA00001936"/>
    </source>
</evidence>
<feature type="active site" description="Proton acceptor" evidence="8">
    <location>
        <position position="94"/>
    </location>
</feature>
<keyword evidence="14" id="KW-1185">Reference proteome</keyword>
<evidence type="ECO:0000256" key="4">
    <source>
        <dbReference type="ARBA" id="ARBA00008756"/>
    </source>
</evidence>
<dbReference type="InterPro" id="IPR046346">
    <property type="entry name" value="Aminoacid_DH-like_N_sf"/>
</dbReference>
<dbReference type="InterPro" id="IPR042112">
    <property type="entry name" value="P_AcTrfase_dom2"/>
</dbReference>
<proteinExistence type="inferred from homology"/>
<dbReference type="InterPro" id="IPR037062">
    <property type="entry name" value="Malic_N_dom_sf"/>
</dbReference>
<dbReference type="Gene3D" id="3.40.50.720">
    <property type="entry name" value="NAD(P)-binding Rossmann-like Domain"/>
    <property type="match status" value="1"/>
</dbReference>
<dbReference type="InterPro" id="IPR002505">
    <property type="entry name" value="PTA_PTB"/>
</dbReference>
<dbReference type="FunFam" id="3.40.50.10380:FF:000003">
    <property type="entry name" value="NADP-dependent malic enzyme"/>
    <property type="match status" value="1"/>
</dbReference>
<evidence type="ECO:0000259" key="12">
    <source>
        <dbReference type="SMART" id="SM01274"/>
    </source>
</evidence>
<dbReference type="CDD" id="cd05311">
    <property type="entry name" value="NAD_bind_2_malic_enz"/>
    <property type="match status" value="1"/>
</dbReference>
<feature type="domain" description="Malic enzyme N-terminal" evidence="12">
    <location>
        <begin position="18"/>
        <end position="151"/>
    </location>
</feature>
<dbReference type="PANTHER" id="PTHR43237:SF4">
    <property type="entry name" value="NADP-DEPENDENT MALIC ENZYME"/>
    <property type="match status" value="1"/>
</dbReference>